<name>A0A183J9Q9_9BILA</name>
<evidence type="ECO:0000313" key="2">
    <source>
        <dbReference type="Proteomes" id="UP000270296"/>
    </source>
</evidence>
<gene>
    <name evidence="1" type="ORF">SBAD_LOCUS12609</name>
</gene>
<evidence type="ECO:0000313" key="1">
    <source>
        <dbReference type="EMBL" id="VDP50127.1"/>
    </source>
</evidence>
<sequence>MDYVTGDWRCPRVENFEEFAEEENKGRSEQVDQWSSMAGRLTYAGSLAKLEQMVVGRHSFDWSPGHGRCVDTTETVSHFT</sequence>
<accession>A0A183J9Q9</accession>
<organism evidence="3">
    <name type="scientific">Soboliphyme baturini</name>
    <dbReference type="NCBI Taxonomy" id="241478"/>
    <lineage>
        <taxon>Eukaryota</taxon>
        <taxon>Metazoa</taxon>
        <taxon>Ecdysozoa</taxon>
        <taxon>Nematoda</taxon>
        <taxon>Enoplea</taxon>
        <taxon>Dorylaimia</taxon>
        <taxon>Dioctophymatida</taxon>
        <taxon>Dioctophymatoidea</taxon>
        <taxon>Soboliphymatidae</taxon>
        <taxon>Soboliphyme</taxon>
    </lineage>
</organism>
<dbReference type="WBParaSite" id="SBAD_0001301701-mRNA-1">
    <property type="protein sequence ID" value="SBAD_0001301701-mRNA-1"/>
    <property type="gene ID" value="SBAD_0001301701"/>
</dbReference>
<protein>
    <submittedName>
        <fullName evidence="1 3">Uncharacterized protein</fullName>
    </submittedName>
</protein>
<reference evidence="1 2" key="2">
    <citation type="submission" date="2018-11" db="EMBL/GenBank/DDBJ databases">
        <authorList>
            <consortium name="Pathogen Informatics"/>
        </authorList>
    </citation>
    <scope>NUCLEOTIDE SEQUENCE [LARGE SCALE GENOMIC DNA]</scope>
</reference>
<proteinExistence type="predicted"/>
<reference evidence="3" key="1">
    <citation type="submission" date="2016-06" db="UniProtKB">
        <authorList>
            <consortium name="WormBaseParasite"/>
        </authorList>
    </citation>
    <scope>IDENTIFICATION</scope>
</reference>
<evidence type="ECO:0000313" key="3">
    <source>
        <dbReference type="WBParaSite" id="SBAD_0001301701-mRNA-1"/>
    </source>
</evidence>
<keyword evidence="2" id="KW-1185">Reference proteome</keyword>
<dbReference type="EMBL" id="UZAM01018277">
    <property type="protein sequence ID" value="VDP50127.1"/>
    <property type="molecule type" value="Genomic_DNA"/>
</dbReference>
<dbReference type="Proteomes" id="UP000270296">
    <property type="component" value="Unassembled WGS sequence"/>
</dbReference>
<dbReference type="AlphaFoldDB" id="A0A183J9Q9"/>